<feature type="region of interest" description="Disordered" evidence="1">
    <location>
        <begin position="310"/>
        <end position="360"/>
    </location>
</feature>
<comment type="caution">
    <text evidence="2">The sequence shown here is derived from an EMBL/GenBank/DDBJ whole genome shotgun (WGS) entry which is preliminary data.</text>
</comment>
<protein>
    <recommendedName>
        <fullName evidence="4">PIN domain-containing protein</fullName>
    </recommendedName>
</protein>
<evidence type="ECO:0000313" key="2">
    <source>
        <dbReference type="EMBL" id="RXF71515.1"/>
    </source>
</evidence>
<evidence type="ECO:0000313" key="3">
    <source>
        <dbReference type="Proteomes" id="UP000289708"/>
    </source>
</evidence>
<dbReference type="AlphaFoldDB" id="A0A4Q0ME24"/>
<accession>A0A4Q0ME24</accession>
<keyword evidence="3" id="KW-1185">Reference proteome</keyword>
<dbReference type="Proteomes" id="UP000289708">
    <property type="component" value="Unassembled WGS sequence"/>
</dbReference>
<name>A0A4Q0ME24_9HYPH</name>
<proteinExistence type="predicted"/>
<evidence type="ECO:0008006" key="4">
    <source>
        <dbReference type="Google" id="ProtNLM"/>
    </source>
</evidence>
<evidence type="ECO:0000256" key="1">
    <source>
        <dbReference type="SAM" id="MobiDB-lite"/>
    </source>
</evidence>
<dbReference type="EMBL" id="RYFI01000015">
    <property type="protein sequence ID" value="RXF71515.1"/>
    <property type="molecule type" value="Genomic_DNA"/>
</dbReference>
<feature type="compositionally biased region" description="Acidic residues" evidence="1">
    <location>
        <begin position="347"/>
        <end position="357"/>
    </location>
</feature>
<gene>
    <name evidence="2" type="ORF">EK403_15755</name>
</gene>
<dbReference type="OrthoDB" id="7056217at2"/>
<organism evidence="2 3">
    <name type="scientific">Hansschlegelia zhihuaiae</name>
    <dbReference type="NCBI Taxonomy" id="405005"/>
    <lineage>
        <taxon>Bacteria</taxon>
        <taxon>Pseudomonadati</taxon>
        <taxon>Pseudomonadota</taxon>
        <taxon>Alphaproteobacteria</taxon>
        <taxon>Hyphomicrobiales</taxon>
        <taxon>Methylopilaceae</taxon>
        <taxon>Hansschlegelia</taxon>
    </lineage>
</organism>
<reference evidence="2 3" key="1">
    <citation type="submission" date="2018-12" db="EMBL/GenBank/DDBJ databases">
        <title>bacterium Hansschlegelia zhihuaiae S113.</title>
        <authorList>
            <person name="He J."/>
        </authorList>
    </citation>
    <scope>NUCLEOTIDE SEQUENCE [LARGE SCALE GENOMIC DNA]</scope>
    <source>
        <strain evidence="2 3">S 113</strain>
    </source>
</reference>
<dbReference type="RefSeq" id="WP_128778412.1">
    <property type="nucleotide sequence ID" value="NZ_RYFI01000015.1"/>
</dbReference>
<sequence>MIIFPDTNLFIHFRDLRELEWSDVTSDPTVTLIAGRTVQKELQKKRHELRGRSQDRARRYAKALGDIVAAGAPELLRDAGPRLVLDYVARPVGWTAPRDLAEGWGDDQLVADALAYRVQHPDASIAVLSDDAEVMAVAYAHNIAVLRPPTRWELPTEATTEQREIARLTREVSDLKRRGPAVDCALTHADAEIKNFLSLIITRRDALTETEIETVLARATAARPLATQFDTPHGSDPDAYDPPSEKTIAAYTGAYERWRAELRAEIERRGQRSKIAVARVSLTLTVQNLGVEPAENMRVVIQASDGLKLYEPTETAPPPLEPAAFRDPPRPPRPTRKRVPGQGFDLSELEGLEDYEDPSARRRSAFEQVIAQSHTMRDLDSLSRHTLMPIRPISAEPRDPQAFYRRMPHENRKGGSYWDYECESFPHLADPEPFEFDVVAMLAEDGPITGEIGVRVTANNLRTPVEATLRLRLDVRRDDAVAEIARLLDLEPSGS</sequence>